<keyword evidence="4" id="KW-0067">ATP-binding</keyword>
<evidence type="ECO:0000313" key="8">
    <source>
        <dbReference type="Proteomes" id="UP000265750"/>
    </source>
</evidence>
<dbReference type="GO" id="GO:0005524">
    <property type="term" value="F:ATP binding"/>
    <property type="evidence" value="ECO:0007669"/>
    <property type="project" value="UniProtKB-KW"/>
</dbReference>
<dbReference type="AlphaFoldDB" id="A0A3A1WI99"/>
<accession>A0A3A1WI99</accession>
<dbReference type="GO" id="GO:0004788">
    <property type="term" value="F:thiamine diphosphokinase activity"/>
    <property type="evidence" value="ECO:0007669"/>
    <property type="project" value="UniProtKB-UniRule"/>
</dbReference>
<name>A0A3A1WI99_9HYPH</name>
<dbReference type="PANTHER" id="PTHR41299:SF1">
    <property type="entry name" value="THIAMINE PYROPHOSPHOKINASE"/>
    <property type="match status" value="1"/>
</dbReference>
<keyword evidence="3 7" id="KW-0418">Kinase</keyword>
<dbReference type="GO" id="GO:0006772">
    <property type="term" value="P:thiamine metabolic process"/>
    <property type="evidence" value="ECO:0007669"/>
    <property type="project" value="UniProtKB-UniRule"/>
</dbReference>
<reference evidence="8" key="1">
    <citation type="submission" date="2018-09" db="EMBL/GenBank/DDBJ databases">
        <authorList>
            <person name="Tuo L."/>
        </authorList>
    </citation>
    <scope>NUCLEOTIDE SEQUENCE [LARGE SCALE GENOMIC DNA]</scope>
    <source>
        <strain evidence="8">M2BS4Y-1</strain>
    </source>
</reference>
<keyword evidence="1 7" id="KW-0808">Transferase</keyword>
<keyword evidence="8" id="KW-1185">Reference proteome</keyword>
<evidence type="ECO:0000313" key="7">
    <source>
        <dbReference type="EMBL" id="RIY00314.1"/>
    </source>
</evidence>
<evidence type="ECO:0000256" key="2">
    <source>
        <dbReference type="ARBA" id="ARBA00022741"/>
    </source>
</evidence>
<feature type="domain" description="Thiamin pyrophosphokinase thiamin-binding" evidence="6">
    <location>
        <begin position="131"/>
        <end position="201"/>
    </location>
</feature>
<comment type="caution">
    <text evidence="7">The sequence shown here is derived from an EMBL/GenBank/DDBJ whole genome shotgun (WGS) entry which is preliminary data.</text>
</comment>
<evidence type="ECO:0000259" key="6">
    <source>
        <dbReference type="SMART" id="SM00983"/>
    </source>
</evidence>
<dbReference type="RefSeq" id="WP_119540624.1">
    <property type="nucleotide sequence ID" value="NZ_QYRN01000006.1"/>
</dbReference>
<dbReference type="InterPro" id="IPR007371">
    <property type="entry name" value="TPK_catalytic"/>
</dbReference>
<dbReference type="NCBIfam" id="TIGR01378">
    <property type="entry name" value="thi_PPkinase"/>
    <property type="match status" value="1"/>
</dbReference>
<dbReference type="Gene3D" id="3.40.50.10240">
    <property type="entry name" value="Thiamin pyrophosphokinase, catalytic domain"/>
    <property type="match status" value="1"/>
</dbReference>
<evidence type="ECO:0000256" key="1">
    <source>
        <dbReference type="ARBA" id="ARBA00022679"/>
    </source>
</evidence>
<protein>
    <recommendedName>
        <fullName evidence="5">Thiamine diphosphokinase</fullName>
        <ecNumber evidence="5">2.7.6.2</ecNumber>
    </recommendedName>
</protein>
<dbReference type="Proteomes" id="UP000265750">
    <property type="component" value="Unassembled WGS sequence"/>
</dbReference>
<proteinExistence type="predicted"/>
<dbReference type="OrthoDB" id="9804377at2"/>
<organism evidence="7 8">
    <name type="scientific">Aureimonas flava</name>
    <dbReference type="NCBI Taxonomy" id="2320271"/>
    <lineage>
        <taxon>Bacteria</taxon>
        <taxon>Pseudomonadati</taxon>
        <taxon>Pseudomonadota</taxon>
        <taxon>Alphaproteobacteria</taxon>
        <taxon>Hyphomicrobiales</taxon>
        <taxon>Aurantimonadaceae</taxon>
        <taxon>Aureimonas</taxon>
    </lineage>
</organism>
<dbReference type="EMBL" id="QYRN01000006">
    <property type="protein sequence ID" value="RIY00314.1"/>
    <property type="molecule type" value="Genomic_DNA"/>
</dbReference>
<dbReference type="GO" id="GO:0030975">
    <property type="term" value="F:thiamine binding"/>
    <property type="evidence" value="ECO:0007669"/>
    <property type="project" value="InterPro"/>
</dbReference>
<dbReference type="SMART" id="SM00983">
    <property type="entry name" value="TPK_B1_binding"/>
    <property type="match status" value="1"/>
</dbReference>
<evidence type="ECO:0000256" key="3">
    <source>
        <dbReference type="ARBA" id="ARBA00022777"/>
    </source>
</evidence>
<dbReference type="GO" id="GO:0009229">
    <property type="term" value="P:thiamine diphosphate biosynthetic process"/>
    <property type="evidence" value="ECO:0007669"/>
    <property type="project" value="InterPro"/>
</dbReference>
<evidence type="ECO:0000256" key="5">
    <source>
        <dbReference type="NCBIfam" id="TIGR01378"/>
    </source>
</evidence>
<dbReference type="CDD" id="cd07995">
    <property type="entry name" value="TPK"/>
    <property type="match status" value="1"/>
</dbReference>
<dbReference type="GO" id="GO:0016301">
    <property type="term" value="F:kinase activity"/>
    <property type="evidence" value="ECO:0007669"/>
    <property type="project" value="UniProtKB-KW"/>
</dbReference>
<dbReference type="Pfam" id="PF04263">
    <property type="entry name" value="TPK_catalytic"/>
    <property type="match status" value="1"/>
</dbReference>
<sequence length="211" mass="22651">MSRFTILLAGPILVTPRLLEEVRGSRTIAADAGLAHAAPLGLVPELWVGDFDSHSPAVAEGAPPRLEYPRDKDRTDGEIAIQEAFARGASSVLLVGAFGGRTDHVFSHLVVALRESEAGRPVTLFDGREWGFPLARGPQSFAAEAGMQFSVLKFSDLEALTITGARFPLYRADIPFTSILTQSNEATGGEIAIDLAEGRAMLLLQADPERR</sequence>
<gene>
    <name evidence="7" type="ORF">D3218_12845</name>
</gene>
<dbReference type="InterPro" id="IPR036759">
    <property type="entry name" value="TPK_catalytic_sf"/>
</dbReference>
<dbReference type="InterPro" id="IPR053149">
    <property type="entry name" value="TPK"/>
</dbReference>
<keyword evidence="2" id="KW-0547">Nucleotide-binding</keyword>
<dbReference type="SUPFAM" id="SSF63999">
    <property type="entry name" value="Thiamin pyrophosphokinase, catalytic domain"/>
    <property type="match status" value="1"/>
</dbReference>
<dbReference type="InterPro" id="IPR006282">
    <property type="entry name" value="Thi_PPkinase"/>
</dbReference>
<evidence type="ECO:0000256" key="4">
    <source>
        <dbReference type="ARBA" id="ARBA00022840"/>
    </source>
</evidence>
<dbReference type="InterPro" id="IPR007373">
    <property type="entry name" value="Thiamin_PyroPKinase_B1-bd"/>
</dbReference>
<dbReference type="PANTHER" id="PTHR41299">
    <property type="entry name" value="THIAMINE PYROPHOSPHOKINASE"/>
    <property type="match status" value="1"/>
</dbReference>
<dbReference type="EC" id="2.7.6.2" evidence="5"/>